<dbReference type="Proteomes" id="UP000823401">
    <property type="component" value="Unassembled WGS sequence"/>
</dbReference>
<dbReference type="InterPro" id="IPR001584">
    <property type="entry name" value="Integrase_cat-core"/>
</dbReference>
<gene>
    <name evidence="2" type="ORF">HYQ42_10685</name>
</gene>
<evidence type="ECO:0000259" key="1">
    <source>
        <dbReference type="Pfam" id="PF13333"/>
    </source>
</evidence>
<reference evidence="2 3" key="1">
    <citation type="submission" date="2020-07" db="EMBL/GenBank/DDBJ databases">
        <title>Facklamia lactis sp. nov., isolated from raw milk.</title>
        <authorList>
            <person name="Doll E.V."/>
            <person name="Huptas C."/>
            <person name="Staib L."/>
            <person name="Wenning M."/>
            <person name="Scherer S."/>
        </authorList>
    </citation>
    <scope>NUCLEOTIDE SEQUENCE [LARGE SCALE GENOMIC DNA]</scope>
    <source>
        <strain evidence="2 3">DSM 104272</strain>
    </source>
</reference>
<dbReference type="EMBL" id="JACCEL010000037">
    <property type="protein sequence ID" value="MBG9979242.1"/>
    <property type="molecule type" value="Genomic_DNA"/>
</dbReference>
<name>A0ABS0LMF3_9LACT</name>
<accession>A0ABS0LMF3</accession>
<comment type="caution">
    <text evidence="2">The sequence shown here is derived from an EMBL/GenBank/DDBJ whole genome shotgun (WGS) entry which is preliminary data.</text>
</comment>
<dbReference type="Pfam" id="PF13333">
    <property type="entry name" value="rve_2"/>
    <property type="match status" value="1"/>
</dbReference>
<evidence type="ECO:0000313" key="2">
    <source>
        <dbReference type="EMBL" id="MBG9979242.1"/>
    </source>
</evidence>
<feature type="domain" description="Integrase catalytic" evidence="1">
    <location>
        <begin position="2"/>
        <end position="22"/>
    </location>
</feature>
<keyword evidence="3" id="KW-1185">Reference proteome</keyword>
<protein>
    <submittedName>
        <fullName evidence="2">IS3 family transposase</fullName>
    </submittedName>
</protein>
<sequence>MYWYNHERIITKLNGLSPIQYR</sequence>
<organism evidence="2 3">
    <name type="scientific">Ruoffia tabacinasalis</name>
    <dbReference type="NCBI Taxonomy" id="87458"/>
    <lineage>
        <taxon>Bacteria</taxon>
        <taxon>Bacillati</taxon>
        <taxon>Bacillota</taxon>
        <taxon>Bacilli</taxon>
        <taxon>Lactobacillales</taxon>
        <taxon>Aerococcaceae</taxon>
        <taxon>Ruoffia</taxon>
    </lineage>
</organism>
<evidence type="ECO:0000313" key="3">
    <source>
        <dbReference type="Proteomes" id="UP000823401"/>
    </source>
</evidence>
<proteinExistence type="predicted"/>